<comment type="caution">
    <text evidence="2">The sequence shown here is derived from an EMBL/GenBank/DDBJ whole genome shotgun (WGS) entry which is preliminary data.</text>
</comment>
<feature type="transmembrane region" description="Helical" evidence="1">
    <location>
        <begin position="40"/>
        <end position="59"/>
    </location>
</feature>
<organism evidence="2 3">
    <name type="scientific">Marasmiellus scandens</name>
    <dbReference type="NCBI Taxonomy" id="2682957"/>
    <lineage>
        <taxon>Eukaryota</taxon>
        <taxon>Fungi</taxon>
        <taxon>Dikarya</taxon>
        <taxon>Basidiomycota</taxon>
        <taxon>Agaricomycotina</taxon>
        <taxon>Agaricomycetes</taxon>
        <taxon>Agaricomycetidae</taxon>
        <taxon>Agaricales</taxon>
        <taxon>Marasmiineae</taxon>
        <taxon>Omphalotaceae</taxon>
        <taxon>Marasmiellus</taxon>
    </lineage>
</organism>
<name>A0ABR1J6Y0_9AGAR</name>
<protein>
    <submittedName>
        <fullName evidence="2">Uncharacterized protein</fullName>
    </submittedName>
</protein>
<keyword evidence="1" id="KW-1133">Transmembrane helix</keyword>
<dbReference type="Proteomes" id="UP001498398">
    <property type="component" value="Unassembled WGS sequence"/>
</dbReference>
<keyword evidence="1" id="KW-0812">Transmembrane</keyword>
<keyword evidence="1" id="KW-0472">Membrane</keyword>
<evidence type="ECO:0000256" key="1">
    <source>
        <dbReference type="SAM" id="Phobius"/>
    </source>
</evidence>
<reference evidence="2 3" key="1">
    <citation type="submission" date="2024-01" db="EMBL/GenBank/DDBJ databases">
        <title>A draft genome for the cacao thread blight pathogen Marasmiellus scandens.</title>
        <authorList>
            <person name="Baruah I.K."/>
            <person name="Leung J."/>
            <person name="Bukari Y."/>
            <person name="Amoako-Attah I."/>
            <person name="Meinhardt L.W."/>
            <person name="Bailey B.A."/>
            <person name="Cohen S.P."/>
        </authorList>
    </citation>
    <scope>NUCLEOTIDE SEQUENCE [LARGE SCALE GENOMIC DNA]</scope>
    <source>
        <strain evidence="2 3">GH-19</strain>
    </source>
</reference>
<keyword evidence="3" id="KW-1185">Reference proteome</keyword>
<accession>A0ABR1J6Y0</accession>
<gene>
    <name evidence="2" type="ORF">VKT23_013099</name>
</gene>
<evidence type="ECO:0000313" key="3">
    <source>
        <dbReference type="Proteomes" id="UP001498398"/>
    </source>
</evidence>
<evidence type="ECO:0000313" key="2">
    <source>
        <dbReference type="EMBL" id="KAK7449624.1"/>
    </source>
</evidence>
<sequence>MMTLFSSPSYTTMPRNRGYLFATDTRPTGRTVRMPAPFRLILFLSICDLFQIFLLNIFFRSLPMHPKPPPFPFGTSTFLSPSMMKFFRTFAVSTLVPI</sequence>
<proteinExistence type="predicted"/>
<dbReference type="EMBL" id="JBANRG010000035">
    <property type="protein sequence ID" value="KAK7449624.1"/>
    <property type="molecule type" value="Genomic_DNA"/>
</dbReference>